<gene>
    <name evidence="1" type="ORF">S12H4_27600</name>
</gene>
<dbReference type="EMBL" id="BARW01015764">
    <property type="protein sequence ID" value="GAI98666.1"/>
    <property type="molecule type" value="Genomic_DNA"/>
</dbReference>
<evidence type="ECO:0000313" key="1">
    <source>
        <dbReference type="EMBL" id="GAI98666.1"/>
    </source>
</evidence>
<accession>X1U4V8</accession>
<feature type="non-terminal residue" evidence="1">
    <location>
        <position position="1"/>
    </location>
</feature>
<name>X1U4V8_9ZZZZ</name>
<sequence>SIDHDNSIGALVFIVPNALNSGNVRQGKPASKTSQV</sequence>
<reference evidence="1" key="1">
    <citation type="journal article" date="2014" name="Front. Microbiol.">
        <title>High frequency of phylogenetically diverse reductive dehalogenase-homologous genes in deep subseafloor sedimentary metagenomes.</title>
        <authorList>
            <person name="Kawai M."/>
            <person name="Futagami T."/>
            <person name="Toyoda A."/>
            <person name="Takaki Y."/>
            <person name="Nishi S."/>
            <person name="Hori S."/>
            <person name="Arai W."/>
            <person name="Tsubouchi T."/>
            <person name="Morono Y."/>
            <person name="Uchiyama I."/>
            <person name="Ito T."/>
            <person name="Fujiyama A."/>
            <person name="Inagaki F."/>
            <person name="Takami H."/>
        </authorList>
    </citation>
    <scope>NUCLEOTIDE SEQUENCE</scope>
    <source>
        <strain evidence="1">Expedition CK06-06</strain>
    </source>
</reference>
<proteinExistence type="predicted"/>
<dbReference type="AlphaFoldDB" id="X1U4V8"/>
<comment type="caution">
    <text evidence="1">The sequence shown here is derived from an EMBL/GenBank/DDBJ whole genome shotgun (WGS) entry which is preliminary data.</text>
</comment>
<protein>
    <submittedName>
        <fullName evidence="1">Uncharacterized protein</fullName>
    </submittedName>
</protein>
<organism evidence="1">
    <name type="scientific">marine sediment metagenome</name>
    <dbReference type="NCBI Taxonomy" id="412755"/>
    <lineage>
        <taxon>unclassified sequences</taxon>
        <taxon>metagenomes</taxon>
        <taxon>ecological metagenomes</taxon>
    </lineage>
</organism>